<proteinExistence type="predicted"/>
<evidence type="ECO:0000313" key="5">
    <source>
        <dbReference type="EMBL" id="MDK8602162.1"/>
    </source>
</evidence>
<accession>A0A0W1KJH8</accession>
<dbReference type="EMBL" id="JASPDQ010000015">
    <property type="protein sequence ID" value="MDK8602162.1"/>
    <property type="molecule type" value="Genomic_DNA"/>
</dbReference>
<evidence type="ECO:0000259" key="3">
    <source>
        <dbReference type="Pfam" id="PF24837"/>
    </source>
</evidence>
<dbReference type="InterPro" id="IPR056303">
    <property type="entry name" value="AMIN-like"/>
</dbReference>
<reference evidence="4 6" key="1">
    <citation type="submission" date="2015-11" db="EMBL/GenBank/DDBJ databases">
        <title>Draft Genome Sequence of the Type Strain Trueperella bernardiae LCDC 89-0504T, Isolated from Blood Culture.</title>
        <authorList>
            <person name="Bernier A.-M."/>
            <person name="Bernard K."/>
        </authorList>
    </citation>
    <scope>NUCLEOTIDE SEQUENCE [LARGE SCALE GENOMIC DNA]</scope>
    <source>
        <strain evidence="4 6">LCDC 89-0504</strain>
    </source>
</reference>
<dbReference type="Pfam" id="PF24837">
    <property type="entry name" value="AMIN-like"/>
    <property type="match status" value="1"/>
</dbReference>
<dbReference type="AlphaFoldDB" id="A0A0W1KJH8"/>
<keyword evidence="6" id="KW-1185">Reference proteome</keyword>
<dbReference type="PATRIC" id="fig|59561.3.peg.1158"/>
<comment type="caution">
    <text evidence="4">The sequence shown here is derived from an EMBL/GenBank/DDBJ whole genome shotgun (WGS) entry which is preliminary data.</text>
</comment>
<feature type="signal peptide" evidence="2">
    <location>
        <begin position="1"/>
        <end position="23"/>
    </location>
</feature>
<name>A0A0W1KJH8_9ACTO</name>
<dbReference type="STRING" id="59561.AQZ59_01165"/>
<feature type="domain" description="AMIN-like" evidence="3">
    <location>
        <begin position="104"/>
        <end position="205"/>
    </location>
</feature>
<sequence>MKTHLFAAAAVLALAACTQDPGASDTTPAPTTPTPSATKTATPEPTEEPTQTETEPEQPALPSAEPSVPYTPENKASQSENWPDISAQALPYAVNYGYNYVDIIYTWDGTGELSWYTDGWADQAVEEGSGLPIDVHSDNVLQIHVAGLRLPEPDEYDTSAFTLSQTETTGMTRLAVAGPFEGQHTVTIGAEARLPYSIEVTSQPNADGGTDAVLRVYFDE</sequence>
<evidence type="ECO:0000313" key="6">
    <source>
        <dbReference type="Proteomes" id="UP000054404"/>
    </source>
</evidence>
<organism evidence="4 6">
    <name type="scientific">Trueperella bernardiae</name>
    <dbReference type="NCBI Taxonomy" id="59561"/>
    <lineage>
        <taxon>Bacteria</taxon>
        <taxon>Bacillati</taxon>
        <taxon>Actinomycetota</taxon>
        <taxon>Actinomycetes</taxon>
        <taxon>Actinomycetales</taxon>
        <taxon>Actinomycetaceae</taxon>
        <taxon>Trueperella</taxon>
    </lineage>
</organism>
<feature type="chain" id="PRO_5042680693" description="AMIN-like domain-containing protein" evidence="2">
    <location>
        <begin position="24"/>
        <end position="220"/>
    </location>
</feature>
<evidence type="ECO:0000256" key="1">
    <source>
        <dbReference type="SAM" id="MobiDB-lite"/>
    </source>
</evidence>
<dbReference type="PROSITE" id="PS51257">
    <property type="entry name" value="PROKAR_LIPOPROTEIN"/>
    <property type="match status" value="1"/>
</dbReference>
<protein>
    <recommendedName>
        <fullName evidence="3">AMIN-like domain-containing protein</fullName>
    </recommendedName>
</protein>
<dbReference type="OrthoDB" id="3393679at2"/>
<feature type="region of interest" description="Disordered" evidence="1">
    <location>
        <begin position="20"/>
        <end position="82"/>
    </location>
</feature>
<dbReference type="EMBL" id="LNIZ01000005">
    <property type="protein sequence ID" value="KTF03837.1"/>
    <property type="molecule type" value="Genomic_DNA"/>
</dbReference>
<dbReference type="RefSeq" id="WP_062613723.1">
    <property type="nucleotide sequence ID" value="NZ_CALTZF010000011.1"/>
</dbReference>
<dbReference type="Proteomes" id="UP000054404">
    <property type="component" value="Unassembled WGS sequence"/>
</dbReference>
<keyword evidence="2" id="KW-0732">Signal</keyword>
<gene>
    <name evidence="4" type="ORF">AQZ59_01165</name>
    <name evidence="5" type="ORF">QP858_06800</name>
</gene>
<dbReference type="Proteomes" id="UP001225576">
    <property type="component" value="Unassembled WGS sequence"/>
</dbReference>
<evidence type="ECO:0000256" key="2">
    <source>
        <dbReference type="SAM" id="SignalP"/>
    </source>
</evidence>
<reference evidence="5" key="2">
    <citation type="submission" date="2023-05" db="EMBL/GenBank/DDBJ databases">
        <title>Genomic Catalog of Human Bladder Bacteria.</title>
        <authorList>
            <person name="Du J."/>
        </authorList>
    </citation>
    <scope>NUCLEOTIDE SEQUENCE</scope>
    <source>
        <strain evidence="5">UMB1304A</strain>
    </source>
</reference>
<evidence type="ECO:0000313" key="4">
    <source>
        <dbReference type="EMBL" id="KTF03837.1"/>
    </source>
</evidence>
<feature type="compositionally biased region" description="Low complexity" evidence="1">
    <location>
        <begin position="26"/>
        <end position="60"/>
    </location>
</feature>